<comment type="caution">
    <text evidence="2">The sequence shown here is derived from an EMBL/GenBank/DDBJ whole genome shotgun (WGS) entry which is preliminary data.</text>
</comment>
<dbReference type="Proteomes" id="UP000033847">
    <property type="component" value="Unassembled WGS sequence"/>
</dbReference>
<keyword evidence="1" id="KW-1133">Transmembrane helix</keyword>
<reference evidence="2 3" key="1">
    <citation type="journal article" date="2015" name="Nature">
        <title>rRNA introns, odd ribosomes, and small enigmatic genomes across a large radiation of phyla.</title>
        <authorList>
            <person name="Brown C.T."/>
            <person name="Hug L.A."/>
            <person name="Thomas B.C."/>
            <person name="Sharon I."/>
            <person name="Castelle C.J."/>
            <person name="Singh A."/>
            <person name="Wilkins M.J."/>
            <person name="Williams K.H."/>
            <person name="Banfield J.F."/>
        </authorList>
    </citation>
    <scope>NUCLEOTIDE SEQUENCE [LARGE SCALE GENOMIC DNA]</scope>
</reference>
<sequence>MAEAAREVFGPGKPGFVIIILVMLGVGSWLGELILGAVNKGQVAGMLRTATIIVAILSVVAVAWQLLKKFFEFTAGVM</sequence>
<feature type="transmembrane region" description="Helical" evidence="1">
    <location>
        <begin position="50"/>
        <end position="67"/>
    </location>
</feature>
<proteinExistence type="predicted"/>
<evidence type="ECO:0000313" key="3">
    <source>
        <dbReference type="Proteomes" id="UP000033847"/>
    </source>
</evidence>
<protein>
    <submittedName>
        <fullName evidence="2">Uncharacterized protein</fullName>
    </submittedName>
</protein>
<feature type="transmembrane region" description="Helical" evidence="1">
    <location>
        <begin position="16"/>
        <end position="38"/>
    </location>
</feature>
<keyword evidence="1" id="KW-0472">Membrane</keyword>
<name>A0A0G1AQG0_UNCKA</name>
<dbReference type="EMBL" id="LCCU01000027">
    <property type="protein sequence ID" value="KKS36326.1"/>
    <property type="molecule type" value="Genomic_DNA"/>
</dbReference>
<accession>A0A0G1AQG0</accession>
<keyword evidence="1" id="KW-0812">Transmembrane</keyword>
<gene>
    <name evidence="2" type="ORF">UV00_C0027G0012</name>
</gene>
<evidence type="ECO:0000256" key="1">
    <source>
        <dbReference type="SAM" id="Phobius"/>
    </source>
</evidence>
<dbReference type="AlphaFoldDB" id="A0A0G1AQG0"/>
<evidence type="ECO:0000313" key="2">
    <source>
        <dbReference type="EMBL" id="KKS36326.1"/>
    </source>
</evidence>
<organism evidence="2 3">
    <name type="scientific">candidate division WWE3 bacterium GW2011_GWF1_42_14</name>
    <dbReference type="NCBI Taxonomy" id="1619138"/>
    <lineage>
        <taxon>Bacteria</taxon>
        <taxon>Katanobacteria</taxon>
    </lineage>
</organism>